<keyword evidence="2" id="KW-1185">Reference proteome</keyword>
<evidence type="ECO:0000313" key="2">
    <source>
        <dbReference type="Proteomes" id="UP001159363"/>
    </source>
</evidence>
<sequence length="150" mass="17878">MLRSEGHFGCVHTGCVWVSYVHVRHKSCVLNARTDCGFVRQYRAELEAVSQARNINNLLLIDINMLRDRILRNRQRKEWVGAMHVKREELGEFHHMWDDLRKDSKRFYGYLLMARDTFDYILSEVRCDLTKYNNFRKTISPEEGLVVTLR</sequence>
<name>A0ABQ9HE16_9NEOP</name>
<comment type="caution">
    <text evidence="1">The sequence shown here is derived from an EMBL/GenBank/DDBJ whole genome shotgun (WGS) entry which is preliminary data.</text>
</comment>
<reference evidence="1 2" key="1">
    <citation type="submission" date="2023-02" db="EMBL/GenBank/DDBJ databases">
        <title>LHISI_Scaffold_Assembly.</title>
        <authorList>
            <person name="Stuart O.P."/>
            <person name="Cleave R."/>
            <person name="Magrath M.J.L."/>
            <person name="Mikheyev A.S."/>
        </authorList>
    </citation>
    <scope>NUCLEOTIDE SEQUENCE [LARGE SCALE GENOMIC DNA]</scope>
    <source>
        <strain evidence="1">Daus_M_001</strain>
        <tissue evidence="1">Leg muscle</tissue>
    </source>
</reference>
<gene>
    <name evidence="1" type="ORF">PR048_014298</name>
</gene>
<dbReference type="EMBL" id="JARBHB010000005">
    <property type="protein sequence ID" value="KAJ8882487.1"/>
    <property type="molecule type" value="Genomic_DNA"/>
</dbReference>
<dbReference type="Proteomes" id="UP001159363">
    <property type="component" value="Chromosome 4"/>
</dbReference>
<proteinExistence type="predicted"/>
<evidence type="ECO:0000313" key="1">
    <source>
        <dbReference type="EMBL" id="KAJ8882487.1"/>
    </source>
</evidence>
<accession>A0ABQ9HE16</accession>
<protein>
    <submittedName>
        <fullName evidence="1">Uncharacterized protein</fullName>
    </submittedName>
</protein>
<organism evidence="1 2">
    <name type="scientific">Dryococelus australis</name>
    <dbReference type="NCBI Taxonomy" id="614101"/>
    <lineage>
        <taxon>Eukaryota</taxon>
        <taxon>Metazoa</taxon>
        <taxon>Ecdysozoa</taxon>
        <taxon>Arthropoda</taxon>
        <taxon>Hexapoda</taxon>
        <taxon>Insecta</taxon>
        <taxon>Pterygota</taxon>
        <taxon>Neoptera</taxon>
        <taxon>Polyneoptera</taxon>
        <taxon>Phasmatodea</taxon>
        <taxon>Verophasmatodea</taxon>
        <taxon>Anareolatae</taxon>
        <taxon>Phasmatidae</taxon>
        <taxon>Eurycanthinae</taxon>
        <taxon>Dryococelus</taxon>
    </lineage>
</organism>